<reference evidence="4" key="1">
    <citation type="journal article" date="2019" name="Int. J. Syst. Evol. Microbiol.">
        <title>The Global Catalogue of Microorganisms (GCM) 10K type strain sequencing project: providing services to taxonomists for standard genome sequencing and annotation.</title>
        <authorList>
            <consortium name="The Broad Institute Genomics Platform"/>
            <consortium name="The Broad Institute Genome Sequencing Center for Infectious Disease"/>
            <person name="Wu L."/>
            <person name="Ma J."/>
        </authorList>
    </citation>
    <scope>NUCLEOTIDE SEQUENCE [LARGE SCALE GENOMIC DNA]</scope>
    <source>
        <strain evidence="4">CCUG 39402</strain>
    </source>
</reference>
<dbReference type="SUPFAM" id="SSF52540">
    <property type="entry name" value="P-loop containing nucleoside triphosphate hydrolases"/>
    <property type="match status" value="1"/>
</dbReference>
<comment type="caution">
    <text evidence="3">The sequence shown here is derived from an EMBL/GenBank/DDBJ whole genome shotgun (WGS) entry which is preliminary data.</text>
</comment>
<proteinExistence type="inferred from homology"/>
<evidence type="ECO:0000259" key="2">
    <source>
        <dbReference type="Pfam" id="PF00437"/>
    </source>
</evidence>
<evidence type="ECO:0000313" key="3">
    <source>
        <dbReference type="EMBL" id="MFC6281213.1"/>
    </source>
</evidence>
<protein>
    <submittedName>
        <fullName evidence="3">CpaF family protein</fullName>
    </submittedName>
</protein>
<dbReference type="InterPro" id="IPR050921">
    <property type="entry name" value="T4SS_GSP_E_ATPase"/>
</dbReference>
<dbReference type="PANTHER" id="PTHR30486:SF6">
    <property type="entry name" value="TYPE IV PILUS RETRACTATION ATPASE PILT"/>
    <property type="match status" value="1"/>
</dbReference>
<keyword evidence="4" id="KW-1185">Reference proteome</keyword>
<dbReference type="Gene3D" id="3.40.50.300">
    <property type="entry name" value="P-loop containing nucleotide triphosphate hydrolases"/>
    <property type="match status" value="1"/>
</dbReference>
<sequence length="331" mass="36684">MHTDTSSAVNPQEAIRLGHTQRVLAQLMDTLAVLRTYFDDVEISEIMINGPDDVFIEKNGKTIRLKVKLAATNIRAAISLIAGLMEKEVGEKNKQRVLSARLPGFRVEAILPPVAVNGPTMCIRRHAARVFSIEEYIASGVISKEYADLLRQAILSKENFLIVGGTGSGKTTMMNTALSMVPQEERLFVIETVHELQIVSPNKVIVECDDEHGMTPRKAVRTAMRYAPKRVIVGELRGPEAYDWMDAANTGHPGSAATIHANSAVRGLGRLENLLLMASMGIPHEALKVAIADSVQWLFFIKRDGPIRKVSEVCRVHDYDRVKGEYILEKF</sequence>
<dbReference type="Pfam" id="PF00437">
    <property type="entry name" value="T2SSE"/>
    <property type="match status" value="1"/>
</dbReference>
<comment type="similarity">
    <text evidence="1">Belongs to the GSP E family.</text>
</comment>
<accession>A0ABW1TWV5</accession>
<organism evidence="3 4">
    <name type="scientific">Polaromonas aquatica</name>
    <dbReference type="NCBI Taxonomy" id="332657"/>
    <lineage>
        <taxon>Bacteria</taxon>
        <taxon>Pseudomonadati</taxon>
        <taxon>Pseudomonadota</taxon>
        <taxon>Betaproteobacteria</taxon>
        <taxon>Burkholderiales</taxon>
        <taxon>Comamonadaceae</taxon>
        <taxon>Polaromonas</taxon>
    </lineage>
</organism>
<dbReference type="EMBL" id="JBHSRS010000017">
    <property type="protein sequence ID" value="MFC6281213.1"/>
    <property type="molecule type" value="Genomic_DNA"/>
</dbReference>
<dbReference type="InterPro" id="IPR001482">
    <property type="entry name" value="T2SS/T4SS_dom"/>
</dbReference>
<dbReference type="InterPro" id="IPR027417">
    <property type="entry name" value="P-loop_NTPase"/>
</dbReference>
<dbReference type="CDD" id="cd01130">
    <property type="entry name" value="VirB11-like_ATPase"/>
    <property type="match status" value="1"/>
</dbReference>
<dbReference type="Proteomes" id="UP001596270">
    <property type="component" value="Unassembled WGS sequence"/>
</dbReference>
<feature type="domain" description="Bacterial type II secretion system protein E" evidence="2">
    <location>
        <begin position="41"/>
        <end position="279"/>
    </location>
</feature>
<gene>
    <name evidence="3" type="ORF">ACFQND_08230</name>
</gene>
<dbReference type="PANTHER" id="PTHR30486">
    <property type="entry name" value="TWITCHING MOTILITY PROTEIN PILT"/>
    <property type="match status" value="1"/>
</dbReference>
<evidence type="ECO:0000313" key="4">
    <source>
        <dbReference type="Proteomes" id="UP001596270"/>
    </source>
</evidence>
<evidence type="ECO:0000256" key="1">
    <source>
        <dbReference type="ARBA" id="ARBA00006611"/>
    </source>
</evidence>
<dbReference type="Gene3D" id="3.30.450.90">
    <property type="match status" value="1"/>
</dbReference>
<dbReference type="RefSeq" id="WP_377413031.1">
    <property type="nucleotide sequence ID" value="NZ_JBHSRS010000017.1"/>
</dbReference>
<name>A0ABW1TWV5_9BURK</name>